<accession>A0A914S552</accession>
<evidence type="ECO:0000313" key="1">
    <source>
        <dbReference type="Proteomes" id="UP000887564"/>
    </source>
</evidence>
<proteinExistence type="predicted"/>
<dbReference type="Proteomes" id="UP000887564">
    <property type="component" value="Unplaced"/>
</dbReference>
<dbReference type="WBParaSite" id="PEQ_0001346201-mRNA-1">
    <property type="protein sequence ID" value="PEQ_0001346201-mRNA-1"/>
    <property type="gene ID" value="PEQ_0001346201"/>
</dbReference>
<dbReference type="AlphaFoldDB" id="A0A914S552"/>
<evidence type="ECO:0000313" key="2">
    <source>
        <dbReference type="WBParaSite" id="PEQ_0001346201-mRNA-1"/>
    </source>
</evidence>
<reference evidence="2" key="1">
    <citation type="submission" date="2022-11" db="UniProtKB">
        <authorList>
            <consortium name="WormBaseParasite"/>
        </authorList>
    </citation>
    <scope>IDENTIFICATION</scope>
</reference>
<keyword evidence="1" id="KW-1185">Reference proteome</keyword>
<name>A0A914S552_PAREQ</name>
<protein>
    <submittedName>
        <fullName evidence="2">Uncharacterized protein</fullName>
    </submittedName>
</protein>
<sequence>QIRKCVTDVKRSNDEAEVVVEGNHSESHRQETANPPHYTVLLYVVSLLVVYVPVRSPLLKSMSEKLINHDFNIQNHHEKKTGFRGRIYQLHSCLPHHHAVYPDWLYE</sequence>
<organism evidence="1 2">
    <name type="scientific">Parascaris equorum</name>
    <name type="common">Equine roundworm</name>
    <dbReference type="NCBI Taxonomy" id="6256"/>
    <lineage>
        <taxon>Eukaryota</taxon>
        <taxon>Metazoa</taxon>
        <taxon>Ecdysozoa</taxon>
        <taxon>Nematoda</taxon>
        <taxon>Chromadorea</taxon>
        <taxon>Rhabditida</taxon>
        <taxon>Spirurina</taxon>
        <taxon>Ascaridomorpha</taxon>
        <taxon>Ascaridoidea</taxon>
        <taxon>Ascarididae</taxon>
        <taxon>Parascaris</taxon>
    </lineage>
</organism>